<name>A0ABV6QSA8_9ACTN</name>
<dbReference type="RefSeq" id="WP_380052398.1">
    <property type="nucleotide sequence ID" value="NZ_JBHLTC010000035.1"/>
</dbReference>
<evidence type="ECO:0000256" key="1">
    <source>
        <dbReference type="ARBA" id="ARBA00022676"/>
    </source>
</evidence>
<sequence>MNEPVLVLRALGLGDALTAVPALRGLRRLHPDRPLILAGTEPVGSWLRDQGLVDDVILLRDLDDHPPGADLGPHLAVDLHGRGPQSHRLLLEGKPTELIAFDCPEAGHYSPSVWREDEHEVHRWCRLLTDAGAPCTPADLRLPPPTTPAQHALSHLPSRGSTKPPAARADPATGTGPPSATPAPAVPAPSVDPVLAVAAPSADPVSGVAVASAHPATDGLVVLVDPGDERRVVLVHPGAASGSRRWPANRWITVVRALRERDLRVLITGSCAEHDLCREIAEASDAEDLSGTLDLDDLATLVYSAELLISGDTGVAHLATAYGTRSVTLFGPTPPTWWGPAIDLDLHTVIYKAKPDYRGNPHAADPDPALLAITPTEVLSASHPHLTA</sequence>
<dbReference type="EMBL" id="JBHLTC010000035">
    <property type="protein sequence ID" value="MFC0627519.1"/>
    <property type="molecule type" value="Genomic_DNA"/>
</dbReference>
<evidence type="ECO:0000256" key="2">
    <source>
        <dbReference type="ARBA" id="ARBA00022679"/>
    </source>
</evidence>
<comment type="caution">
    <text evidence="4">The sequence shown here is derived from an EMBL/GenBank/DDBJ whole genome shotgun (WGS) entry which is preliminary data.</text>
</comment>
<dbReference type="SUPFAM" id="SSF53756">
    <property type="entry name" value="UDP-Glycosyltransferase/glycogen phosphorylase"/>
    <property type="match status" value="2"/>
</dbReference>
<feature type="compositionally biased region" description="Low complexity" evidence="3">
    <location>
        <begin position="169"/>
        <end position="178"/>
    </location>
</feature>
<proteinExistence type="predicted"/>
<dbReference type="Proteomes" id="UP001589890">
    <property type="component" value="Unassembled WGS sequence"/>
</dbReference>
<feature type="region of interest" description="Disordered" evidence="3">
    <location>
        <begin position="136"/>
        <end position="187"/>
    </location>
</feature>
<evidence type="ECO:0000313" key="5">
    <source>
        <dbReference type="Proteomes" id="UP001589890"/>
    </source>
</evidence>
<reference evidence="4 5" key="1">
    <citation type="submission" date="2024-09" db="EMBL/GenBank/DDBJ databases">
        <authorList>
            <person name="Sun Q."/>
            <person name="Mori K."/>
        </authorList>
    </citation>
    <scope>NUCLEOTIDE SEQUENCE [LARGE SCALE GENOMIC DNA]</scope>
    <source>
        <strain evidence="4 5">CGMCC 1.15906</strain>
    </source>
</reference>
<dbReference type="InterPro" id="IPR051199">
    <property type="entry name" value="LPS_LOS_Heptosyltrfase"/>
</dbReference>
<organism evidence="4 5">
    <name type="scientific">Kribbella deserti</name>
    <dbReference type="NCBI Taxonomy" id="1926257"/>
    <lineage>
        <taxon>Bacteria</taxon>
        <taxon>Bacillati</taxon>
        <taxon>Actinomycetota</taxon>
        <taxon>Actinomycetes</taxon>
        <taxon>Propionibacteriales</taxon>
        <taxon>Kribbellaceae</taxon>
        <taxon>Kribbella</taxon>
    </lineage>
</organism>
<dbReference type="PANTHER" id="PTHR30160">
    <property type="entry name" value="TETRAACYLDISACCHARIDE 4'-KINASE-RELATED"/>
    <property type="match status" value="1"/>
</dbReference>
<gene>
    <name evidence="4" type="ORF">ACFFGN_25820</name>
</gene>
<keyword evidence="1" id="KW-0328">Glycosyltransferase</keyword>
<keyword evidence="5" id="KW-1185">Reference proteome</keyword>
<dbReference type="Pfam" id="PF01075">
    <property type="entry name" value="Glyco_transf_9"/>
    <property type="match status" value="1"/>
</dbReference>
<dbReference type="Gene3D" id="3.40.50.2000">
    <property type="entry name" value="Glycogen Phosphorylase B"/>
    <property type="match status" value="2"/>
</dbReference>
<keyword evidence="2" id="KW-0808">Transferase</keyword>
<dbReference type="PANTHER" id="PTHR30160:SF1">
    <property type="entry name" value="LIPOPOLYSACCHARIDE 1,2-N-ACETYLGLUCOSAMINETRANSFERASE-RELATED"/>
    <property type="match status" value="1"/>
</dbReference>
<evidence type="ECO:0000256" key="3">
    <source>
        <dbReference type="SAM" id="MobiDB-lite"/>
    </source>
</evidence>
<evidence type="ECO:0000313" key="4">
    <source>
        <dbReference type="EMBL" id="MFC0627519.1"/>
    </source>
</evidence>
<accession>A0ABV6QSA8</accession>
<dbReference type="InterPro" id="IPR002201">
    <property type="entry name" value="Glyco_trans_9"/>
</dbReference>
<dbReference type="CDD" id="cd03789">
    <property type="entry name" value="GT9_LPS_heptosyltransferase"/>
    <property type="match status" value="1"/>
</dbReference>
<protein>
    <submittedName>
        <fullName evidence="4">Glycosyltransferase family 9 protein</fullName>
    </submittedName>
</protein>